<dbReference type="Gene3D" id="1.25.10.10">
    <property type="entry name" value="Leucine-rich Repeat Variant"/>
    <property type="match status" value="1"/>
</dbReference>
<keyword evidence="3 4" id="KW-0067">ATP-binding</keyword>
<evidence type="ECO:0000256" key="3">
    <source>
        <dbReference type="ARBA" id="ARBA00022840"/>
    </source>
</evidence>
<evidence type="ECO:0000256" key="4">
    <source>
        <dbReference type="PROSITE-ProRule" id="PRU10141"/>
    </source>
</evidence>
<evidence type="ECO:0000313" key="7">
    <source>
        <dbReference type="EMBL" id="RKP30011.1"/>
    </source>
</evidence>
<dbReference type="PANTHER" id="PTHR48012">
    <property type="entry name" value="STERILE20-LIKE KINASE, ISOFORM B-RELATED"/>
    <property type="match status" value="1"/>
</dbReference>
<dbReference type="PROSITE" id="PS50011">
    <property type="entry name" value="PROTEIN_KINASE_DOM"/>
    <property type="match status" value="1"/>
</dbReference>
<dbReference type="OrthoDB" id="8693905at2759"/>
<dbReference type="Gene3D" id="1.10.510.10">
    <property type="entry name" value="Transferase(Phosphotransferase) domain 1"/>
    <property type="match status" value="1"/>
</dbReference>
<dbReference type="InterPro" id="IPR011989">
    <property type="entry name" value="ARM-like"/>
</dbReference>
<dbReference type="Proteomes" id="UP000268321">
    <property type="component" value="Unassembled WGS sequence"/>
</dbReference>
<reference evidence="8" key="1">
    <citation type="journal article" date="2018" name="Nat. Microbiol.">
        <title>Leveraging single-cell genomics to expand the fungal tree of life.</title>
        <authorList>
            <person name="Ahrendt S.R."/>
            <person name="Quandt C.A."/>
            <person name="Ciobanu D."/>
            <person name="Clum A."/>
            <person name="Salamov A."/>
            <person name="Andreopoulos B."/>
            <person name="Cheng J.F."/>
            <person name="Woyke T."/>
            <person name="Pelin A."/>
            <person name="Henrissat B."/>
            <person name="Reynolds N.K."/>
            <person name="Benny G.L."/>
            <person name="Smith M.E."/>
            <person name="James T.Y."/>
            <person name="Grigoriev I.V."/>
        </authorList>
    </citation>
    <scope>NUCLEOTIDE SEQUENCE [LARGE SCALE GENOMIC DNA]</scope>
    <source>
        <strain evidence="8">Baker2002</strain>
    </source>
</reference>
<feature type="compositionally biased region" description="Polar residues" evidence="5">
    <location>
        <begin position="133"/>
        <end position="144"/>
    </location>
</feature>
<dbReference type="InterPro" id="IPR011009">
    <property type="entry name" value="Kinase-like_dom_sf"/>
</dbReference>
<dbReference type="InterPro" id="IPR016024">
    <property type="entry name" value="ARM-type_fold"/>
</dbReference>
<dbReference type="GO" id="GO:0030447">
    <property type="term" value="P:filamentous growth"/>
    <property type="evidence" value="ECO:0007669"/>
    <property type="project" value="UniProtKB-ARBA"/>
</dbReference>
<dbReference type="SUPFAM" id="SSF48371">
    <property type="entry name" value="ARM repeat"/>
    <property type="match status" value="1"/>
</dbReference>
<gene>
    <name evidence="7" type="ORF">METBISCDRAFT_23682</name>
</gene>
<dbReference type="InterPro" id="IPR000719">
    <property type="entry name" value="Prot_kinase_dom"/>
</dbReference>
<dbReference type="AlphaFoldDB" id="A0A4P9ZD11"/>
<dbReference type="PANTHER" id="PTHR48012:SF26">
    <property type="entry name" value="SERINE_THREONINE-PROTEIN KINASE DDB_G0283821-RELATED"/>
    <property type="match status" value="1"/>
</dbReference>
<feature type="region of interest" description="Disordered" evidence="5">
    <location>
        <begin position="78"/>
        <end position="154"/>
    </location>
</feature>
<keyword evidence="8" id="KW-1185">Reference proteome</keyword>
<feature type="binding site" evidence="4">
    <location>
        <position position="290"/>
    </location>
    <ligand>
        <name>ATP</name>
        <dbReference type="ChEBI" id="CHEBI:30616"/>
    </ligand>
</feature>
<dbReference type="PROSITE" id="PS00108">
    <property type="entry name" value="PROTEIN_KINASE_ST"/>
    <property type="match status" value="1"/>
</dbReference>
<protein>
    <recommendedName>
        <fullName evidence="1">non-specific serine/threonine protein kinase</fullName>
        <ecNumber evidence="1">2.7.11.1</ecNumber>
    </recommendedName>
</protein>
<dbReference type="SMART" id="SM00220">
    <property type="entry name" value="S_TKc"/>
    <property type="match status" value="1"/>
</dbReference>
<feature type="domain" description="Protein kinase" evidence="6">
    <location>
        <begin position="261"/>
        <end position="509"/>
    </location>
</feature>
<evidence type="ECO:0000256" key="2">
    <source>
        <dbReference type="ARBA" id="ARBA00022741"/>
    </source>
</evidence>
<feature type="region of interest" description="Disordered" evidence="5">
    <location>
        <begin position="526"/>
        <end position="550"/>
    </location>
</feature>
<accession>A0A4P9ZD11</accession>
<dbReference type="SUPFAM" id="SSF56112">
    <property type="entry name" value="Protein kinase-like (PK-like)"/>
    <property type="match status" value="1"/>
</dbReference>
<dbReference type="Pfam" id="PF00069">
    <property type="entry name" value="Pkinase"/>
    <property type="match status" value="1"/>
</dbReference>
<dbReference type="InterPro" id="IPR008271">
    <property type="entry name" value="Ser/Thr_kinase_AS"/>
</dbReference>
<evidence type="ECO:0000259" key="6">
    <source>
        <dbReference type="PROSITE" id="PS50011"/>
    </source>
</evidence>
<dbReference type="PROSITE" id="PS00107">
    <property type="entry name" value="PROTEIN_KINASE_ATP"/>
    <property type="match status" value="1"/>
</dbReference>
<dbReference type="GO" id="GO:0004674">
    <property type="term" value="F:protein serine/threonine kinase activity"/>
    <property type="evidence" value="ECO:0007669"/>
    <property type="project" value="UniProtKB-EC"/>
</dbReference>
<organism evidence="7 8">
    <name type="scientific">Metschnikowia bicuspidata</name>
    <dbReference type="NCBI Taxonomy" id="27322"/>
    <lineage>
        <taxon>Eukaryota</taxon>
        <taxon>Fungi</taxon>
        <taxon>Dikarya</taxon>
        <taxon>Ascomycota</taxon>
        <taxon>Saccharomycotina</taxon>
        <taxon>Pichiomycetes</taxon>
        <taxon>Metschnikowiaceae</taxon>
        <taxon>Metschnikowia</taxon>
    </lineage>
</organism>
<dbReference type="GO" id="GO:0005524">
    <property type="term" value="F:ATP binding"/>
    <property type="evidence" value="ECO:0007669"/>
    <property type="project" value="UniProtKB-UniRule"/>
</dbReference>
<dbReference type="EMBL" id="ML004468">
    <property type="protein sequence ID" value="RKP30011.1"/>
    <property type="molecule type" value="Genomic_DNA"/>
</dbReference>
<dbReference type="InterPro" id="IPR050629">
    <property type="entry name" value="STE20/SPS1-PAK"/>
</dbReference>
<sequence>MSKLAFLDRFKDRVDEALEADPVFATVGNMPKMTNPNVQFLRGALTSTDASQSLEEQPFISSIRKNIGQVEIGSFRGLEKRGPAGLDDTASSGRGVGDALRTEQHGTQEAGKGQPGRKHGPCVHSEGKENVRPQCSDSADQSVEGSGDVHGQRLLRSGGIRLPIEEHVNYRNREGAEVPHVAPRAEELAEGGLQPILREQPYYRSPNGAVIGRKVRQRPLQKPGTDRANDTRKLSVVVAVTPAQRIEKHPGMGSENALDSLEIYEEIGRGAHGVVYKALNKETELLLAVKVMRCDKDELAGLMGEIDLLKILKHRNIVKYHGFVKTADSVNVMLEFCSGGSLRQLYKRLGHGLAEHEMVPYVKQILEGLQYLHDQGVVHRDVKAANVLLTESGEVKLADFGVATTVTTLHNTVVGTPHWMAPERVLGGDGSCTASDIWSLGATIIELFTMSPPYHDLVPMAAIHAIMNNEHPPLPHALTPAGQNFLLECFQKTASLRKSAALLLLHWWVNPRTAAPTTPRLGELTRLDSAHDQSPREPGRVEHTRPERAKQKYTRAELLSKYREAPDDDVLSLDLLDSLAIRDRLARPAEPKYTDTEADAEYEQFSKFEICSFSSKESEKEREMVHLLGRLSARVAQYSAGGDDVVGSLTRMTARMHLLVRKYPSCVHVLQKDHGMVTFMELLDYSSELPREERLWYLTLGALNSLFAKDVSQMESFATLGGIPKLIQFSKPSNGDKIKLQVVRFLKTTCKSELALRMFLASGGLQIAVRFLQEDFARRPELPLVSVSCIYEILSRDLSCPRSDLCKMLCKHGIVFWFATLLSQLTKTPASGAVLARSISAATDTILKVISYLGAAGAKVQSLIANPDTFKLLLKLYDTLTFAQQMILLKFFKPISSTADVMRLFVSADILELYVSLLREYRVGVPNYKEVLNVLCPAIYQSCLLNYERQTELVKLGAVPYLRDLCHQDLPSRQFILPVFFELVHCDAAVRLNLLKHNAQATYFALVQDPYWSYNAIDSLLHWGLQDKKLRWLSSDDALAALVGVFVRNEVLNLEAFLDIYHQVMLHHRNLVRYMTRGTIVQSILAKLASYAKSAAVSVTLLKILHRLVKYNAHHQVLAPETMCDIFAAMQPIASSDASSVLAASLASRIVLFTRSCS</sequence>
<dbReference type="EC" id="2.7.11.1" evidence="1"/>
<proteinExistence type="predicted"/>
<dbReference type="InterPro" id="IPR017441">
    <property type="entry name" value="Protein_kinase_ATP_BS"/>
</dbReference>
<keyword evidence="2 4" id="KW-0547">Nucleotide-binding</keyword>
<dbReference type="GO" id="GO:0005737">
    <property type="term" value="C:cytoplasm"/>
    <property type="evidence" value="ECO:0007669"/>
    <property type="project" value="TreeGrafter"/>
</dbReference>
<evidence type="ECO:0000256" key="1">
    <source>
        <dbReference type="ARBA" id="ARBA00012513"/>
    </source>
</evidence>
<evidence type="ECO:0000256" key="5">
    <source>
        <dbReference type="SAM" id="MobiDB-lite"/>
    </source>
</evidence>
<evidence type="ECO:0000313" key="8">
    <source>
        <dbReference type="Proteomes" id="UP000268321"/>
    </source>
</evidence>
<name>A0A4P9ZD11_9ASCO</name>